<dbReference type="RefSeq" id="WP_133590612.1">
    <property type="nucleotide sequence ID" value="NZ_SNVV01000006.1"/>
</dbReference>
<dbReference type="GO" id="GO:0008713">
    <property type="term" value="F:ADP-heptose-lipopolysaccharide heptosyltransferase activity"/>
    <property type="evidence" value="ECO:0007669"/>
    <property type="project" value="UniProtKB-EC"/>
</dbReference>
<dbReference type="PANTHER" id="PTHR30160">
    <property type="entry name" value="TETRAACYLDISACCHARIDE 4'-KINASE-RELATED"/>
    <property type="match status" value="1"/>
</dbReference>
<proteinExistence type="inferred from homology"/>
<dbReference type="SUPFAM" id="SSF53756">
    <property type="entry name" value="UDP-Glycosyltransferase/glycogen phosphorylase"/>
    <property type="match status" value="1"/>
</dbReference>
<comment type="similarity">
    <text evidence="3">Belongs to the glycosyltransferase 9 family.</text>
</comment>
<dbReference type="GO" id="GO:0009244">
    <property type="term" value="P:lipopolysaccharide core region biosynthetic process"/>
    <property type="evidence" value="ECO:0007669"/>
    <property type="project" value="TreeGrafter"/>
</dbReference>
<sequence>MSAAGRSDRPRILVVGPSWVGDMVMAQSLFVALGGGERCDIDVLAPGWSLPILERMPQVRRGIAMPLGHGDFGLAVRWRLGRELATEGYAQAVVLPGSLKSALIPFFARIPRRTGFRGEMRYGLLNDLRSLDKAALPMTVQRFVALARPAGAPLPEPFPLPTLVADATNQERLRAELGLPLHQPAVAFMPGAEYGPAKQWPLPHFAELARRLVARGQQVWVLGSAKDRPAGDEIAAGNPGVHNLAGNTRLGDAVDLLGMASAAVTNDSGLMHVAAALGVPLVAIFGSSSPEHTPPLAERVAIRTLRLECSPCFERTCPLGHTRCLTDITPDSVLTALDSVVAGGAKPVFLRRAVG</sequence>
<evidence type="ECO:0000313" key="7">
    <source>
        <dbReference type="Proteomes" id="UP000295129"/>
    </source>
</evidence>
<dbReference type="InterPro" id="IPR011910">
    <property type="entry name" value="RfaF"/>
</dbReference>
<accession>A0A4V3BMY4</accession>
<evidence type="ECO:0000256" key="3">
    <source>
        <dbReference type="ARBA" id="ARBA00043995"/>
    </source>
</evidence>
<dbReference type="PANTHER" id="PTHR30160:SF7">
    <property type="entry name" value="ADP-HEPTOSE--LPS HEPTOSYLTRANSFERASE 2"/>
    <property type="match status" value="1"/>
</dbReference>
<dbReference type="Gene3D" id="3.40.50.2000">
    <property type="entry name" value="Glycogen Phosphorylase B"/>
    <property type="match status" value="2"/>
</dbReference>
<dbReference type="Pfam" id="PF01075">
    <property type="entry name" value="Glyco_transf_9"/>
    <property type="match status" value="1"/>
</dbReference>
<comment type="caution">
    <text evidence="6">The sequence shown here is derived from an EMBL/GenBank/DDBJ whole genome shotgun (WGS) entry which is preliminary data.</text>
</comment>
<evidence type="ECO:0000256" key="1">
    <source>
        <dbReference type="ARBA" id="ARBA00022676"/>
    </source>
</evidence>
<reference evidence="6 7" key="1">
    <citation type="submission" date="2019-03" db="EMBL/GenBank/DDBJ databases">
        <title>Genomic Encyclopedia of Type Strains, Phase IV (KMG-IV): sequencing the most valuable type-strain genomes for metagenomic binning, comparative biology and taxonomic classification.</title>
        <authorList>
            <person name="Goeker M."/>
        </authorList>
    </citation>
    <scope>NUCLEOTIDE SEQUENCE [LARGE SCALE GENOMIC DNA]</scope>
    <source>
        <strain evidence="6 7">DSM 12121</strain>
    </source>
</reference>
<dbReference type="OrthoDB" id="9797795at2"/>
<keyword evidence="7" id="KW-1185">Reference proteome</keyword>
<gene>
    <name evidence="6" type="ORF">C7389_106182</name>
</gene>
<dbReference type="GO" id="GO:0005829">
    <property type="term" value="C:cytosol"/>
    <property type="evidence" value="ECO:0007669"/>
    <property type="project" value="TreeGrafter"/>
</dbReference>
<name>A0A4V3BMY4_9RHOO</name>
<dbReference type="InterPro" id="IPR051199">
    <property type="entry name" value="LPS_LOS_Heptosyltrfase"/>
</dbReference>
<evidence type="ECO:0000313" key="6">
    <source>
        <dbReference type="EMBL" id="TDN52482.1"/>
    </source>
</evidence>
<evidence type="ECO:0000256" key="4">
    <source>
        <dbReference type="ARBA" id="ARBA00044042"/>
    </source>
</evidence>
<evidence type="ECO:0000256" key="2">
    <source>
        <dbReference type="ARBA" id="ARBA00022679"/>
    </source>
</evidence>
<keyword evidence="2 6" id="KW-0808">Transferase</keyword>
<protein>
    <recommendedName>
        <fullName evidence="4">lipopolysaccharide heptosyltransferase II</fullName>
        <ecNumber evidence="4">2.4.99.24</ecNumber>
    </recommendedName>
</protein>
<dbReference type="Proteomes" id="UP000295129">
    <property type="component" value="Unassembled WGS sequence"/>
</dbReference>
<keyword evidence="1" id="KW-0328">Glycosyltransferase</keyword>
<comment type="catalytic activity">
    <reaction evidence="5">
        <text>an L-alpha-D-Hep-(1-&gt;5)-[alpha-Kdo-(2-&gt;4)]-alpha-Kdo-(2-&gt;6)-lipid A + ADP-L-glycero-beta-D-manno-heptose = an L-alpha-D-Hep-(1-&gt;3)-L-alpha-D-Hep-(1-&gt;5)-[alpha-Kdo-(2-&gt;4)]-alpha-Kdo-(2-&gt;6)-lipid A + ADP + H(+)</text>
        <dbReference type="Rhea" id="RHEA:74071"/>
        <dbReference type="ChEBI" id="CHEBI:15378"/>
        <dbReference type="ChEBI" id="CHEBI:61506"/>
        <dbReference type="ChEBI" id="CHEBI:193068"/>
        <dbReference type="ChEBI" id="CHEBI:193069"/>
        <dbReference type="ChEBI" id="CHEBI:456216"/>
        <dbReference type="EC" id="2.4.99.24"/>
    </reaction>
</comment>
<dbReference type="AlphaFoldDB" id="A0A4V3BMY4"/>
<dbReference type="CDD" id="cd03789">
    <property type="entry name" value="GT9_LPS_heptosyltransferase"/>
    <property type="match status" value="1"/>
</dbReference>
<dbReference type="NCBIfam" id="TIGR02195">
    <property type="entry name" value="heptsyl_trn_II"/>
    <property type="match status" value="1"/>
</dbReference>
<dbReference type="InterPro" id="IPR002201">
    <property type="entry name" value="Glyco_trans_9"/>
</dbReference>
<dbReference type="EC" id="2.4.99.24" evidence="4"/>
<dbReference type="EMBL" id="SNVV01000006">
    <property type="protein sequence ID" value="TDN52482.1"/>
    <property type="molecule type" value="Genomic_DNA"/>
</dbReference>
<organism evidence="6 7">
    <name type="scientific">Azoarcus indigens</name>
    <dbReference type="NCBI Taxonomy" id="29545"/>
    <lineage>
        <taxon>Bacteria</taxon>
        <taxon>Pseudomonadati</taxon>
        <taxon>Pseudomonadota</taxon>
        <taxon>Betaproteobacteria</taxon>
        <taxon>Rhodocyclales</taxon>
        <taxon>Zoogloeaceae</taxon>
        <taxon>Azoarcus</taxon>
    </lineage>
</organism>
<evidence type="ECO:0000256" key="5">
    <source>
        <dbReference type="ARBA" id="ARBA00047503"/>
    </source>
</evidence>
<dbReference type="FunFam" id="3.40.50.2000:FF:000023">
    <property type="entry name" value="ADP-heptose--LPS heptosyltransferase II"/>
    <property type="match status" value="1"/>
</dbReference>